<accession>A0A1H9DIZ9</accession>
<dbReference type="PANTHER" id="PTHR48111:SF50">
    <property type="entry name" value="KDP OPERON TRANSCRIPTIONAL REGULATORY PROTEIN KDPE"/>
    <property type="match status" value="1"/>
</dbReference>
<keyword evidence="13" id="KW-1185">Reference proteome</keyword>
<evidence type="ECO:0000256" key="6">
    <source>
        <dbReference type="ARBA" id="ARBA00023125"/>
    </source>
</evidence>
<dbReference type="InterPro" id="IPR001867">
    <property type="entry name" value="OmpR/PhoB-type_DNA-bd"/>
</dbReference>
<dbReference type="AlphaFoldDB" id="A0A1H9DIZ9"/>
<evidence type="ECO:0000313" key="13">
    <source>
        <dbReference type="Proteomes" id="UP000198504"/>
    </source>
</evidence>
<dbReference type="InterPro" id="IPR039420">
    <property type="entry name" value="WalR-like"/>
</dbReference>
<keyword evidence="4" id="KW-0902">Two-component regulatory system</keyword>
<dbReference type="CDD" id="cd00383">
    <property type="entry name" value="trans_reg_C"/>
    <property type="match status" value="1"/>
</dbReference>
<evidence type="ECO:0000259" key="11">
    <source>
        <dbReference type="PROSITE" id="PS51755"/>
    </source>
</evidence>
<dbReference type="GO" id="GO:0005829">
    <property type="term" value="C:cytosol"/>
    <property type="evidence" value="ECO:0007669"/>
    <property type="project" value="TreeGrafter"/>
</dbReference>
<dbReference type="InterPro" id="IPR036388">
    <property type="entry name" value="WH-like_DNA-bd_sf"/>
</dbReference>
<proteinExistence type="predicted"/>
<evidence type="ECO:0000259" key="10">
    <source>
        <dbReference type="PROSITE" id="PS50110"/>
    </source>
</evidence>
<evidence type="ECO:0000256" key="3">
    <source>
        <dbReference type="ARBA" id="ARBA00022553"/>
    </source>
</evidence>
<dbReference type="SUPFAM" id="SSF46894">
    <property type="entry name" value="C-terminal effector domain of the bipartite response regulators"/>
    <property type="match status" value="1"/>
</dbReference>
<dbReference type="PROSITE" id="PS50110">
    <property type="entry name" value="RESPONSE_REGULATORY"/>
    <property type="match status" value="1"/>
</dbReference>
<sequence>MTKVLVVDDEPQILRALRINLQARSYDVVTAGSGRAALQAAHDSRPDLVVLDLGLPDVDGVEVVRSLRTWTSVPILILSGRLNSRAKVEALDAGADDYVTKPFNVDELLARVRAVSRRVGEPATPEPVRIGAWDVDLEAHTVRRAAMETPAAEGEPDQLHLTPTEWQLLEALVRQPGRLVGQRQLLLEVWGPTYTDQTHYLRQYIKALRRKLETDPARPHHLLTEPGMGYRFQP</sequence>
<dbReference type="InterPro" id="IPR011006">
    <property type="entry name" value="CheY-like_superfamily"/>
</dbReference>
<evidence type="ECO:0000256" key="2">
    <source>
        <dbReference type="ARBA" id="ARBA00022490"/>
    </source>
</evidence>
<feature type="domain" description="Response regulatory" evidence="10">
    <location>
        <begin position="3"/>
        <end position="116"/>
    </location>
</feature>
<dbReference type="SMART" id="SM00862">
    <property type="entry name" value="Trans_reg_C"/>
    <property type="match status" value="1"/>
</dbReference>
<evidence type="ECO:0000256" key="8">
    <source>
        <dbReference type="PROSITE-ProRule" id="PRU00169"/>
    </source>
</evidence>
<dbReference type="GO" id="GO:0000156">
    <property type="term" value="F:phosphorelay response regulator activity"/>
    <property type="evidence" value="ECO:0007669"/>
    <property type="project" value="TreeGrafter"/>
</dbReference>
<protein>
    <submittedName>
        <fullName evidence="12">Two-component system, OmpR family, KDP operon response regulator KdpE</fullName>
    </submittedName>
</protein>
<dbReference type="EMBL" id="FOFA01000002">
    <property type="protein sequence ID" value="SEQ13476.1"/>
    <property type="molecule type" value="Genomic_DNA"/>
</dbReference>
<dbReference type="Pfam" id="PF00486">
    <property type="entry name" value="Trans_reg_C"/>
    <property type="match status" value="1"/>
</dbReference>
<keyword evidence="6 9" id="KW-0238">DNA-binding</keyword>
<evidence type="ECO:0000256" key="5">
    <source>
        <dbReference type="ARBA" id="ARBA00023015"/>
    </source>
</evidence>
<dbReference type="InterPro" id="IPR001789">
    <property type="entry name" value="Sig_transdc_resp-reg_receiver"/>
</dbReference>
<dbReference type="InterPro" id="IPR016032">
    <property type="entry name" value="Sig_transdc_resp-reg_C-effctor"/>
</dbReference>
<dbReference type="RefSeq" id="WP_091178397.1">
    <property type="nucleotide sequence ID" value="NZ_FOFA01000002.1"/>
</dbReference>
<dbReference type="OrthoDB" id="5511894at2"/>
<dbReference type="GO" id="GO:0045893">
    <property type="term" value="P:positive regulation of DNA-templated transcription"/>
    <property type="evidence" value="ECO:0007669"/>
    <property type="project" value="UniProtKB-ARBA"/>
</dbReference>
<dbReference type="Gene3D" id="6.10.250.690">
    <property type="match status" value="1"/>
</dbReference>
<feature type="modified residue" description="4-aspartylphosphate" evidence="8">
    <location>
        <position position="52"/>
    </location>
</feature>
<keyword evidence="7" id="KW-0804">Transcription</keyword>
<dbReference type="FunFam" id="3.40.50.2300:FF:000021">
    <property type="entry name" value="Two-component system response regulator KdpE"/>
    <property type="match status" value="1"/>
</dbReference>
<keyword evidence="2" id="KW-0963">Cytoplasm</keyword>
<dbReference type="PANTHER" id="PTHR48111">
    <property type="entry name" value="REGULATOR OF RPOS"/>
    <property type="match status" value="1"/>
</dbReference>
<dbReference type="Proteomes" id="UP000198504">
    <property type="component" value="Unassembled WGS sequence"/>
</dbReference>
<evidence type="ECO:0000313" key="12">
    <source>
        <dbReference type="EMBL" id="SEQ13476.1"/>
    </source>
</evidence>
<dbReference type="GO" id="GO:0000987">
    <property type="term" value="F:cis-regulatory region sequence-specific DNA binding"/>
    <property type="evidence" value="ECO:0007669"/>
    <property type="project" value="UniProtKB-ARBA"/>
</dbReference>
<evidence type="ECO:0000256" key="4">
    <source>
        <dbReference type="ARBA" id="ARBA00023012"/>
    </source>
</evidence>
<name>A0A1H9DIZ9_9ACTN</name>
<dbReference type="Gene3D" id="3.40.50.2300">
    <property type="match status" value="1"/>
</dbReference>
<reference evidence="13" key="1">
    <citation type="submission" date="2016-10" db="EMBL/GenBank/DDBJ databases">
        <authorList>
            <person name="Varghese N."/>
            <person name="Submissions S."/>
        </authorList>
    </citation>
    <scope>NUCLEOTIDE SEQUENCE [LARGE SCALE GENOMIC DNA]</scope>
    <source>
        <strain evidence="13">CGMCC 4.6856</strain>
    </source>
</reference>
<dbReference type="GO" id="GO:0032993">
    <property type="term" value="C:protein-DNA complex"/>
    <property type="evidence" value="ECO:0007669"/>
    <property type="project" value="TreeGrafter"/>
</dbReference>
<dbReference type="PROSITE" id="PS51755">
    <property type="entry name" value="OMPR_PHOB"/>
    <property type="match status" value="1"/>
</dbReference>
<dbReference type="Pfam" id="PF00072">
    <property type="entry name" value="Response_reg"/>
    <property type="match status" value="1"/>
</dbReference>
<dbReference type="SMART" id="SM00448">
    <property type="entry name" value="REC"/>
    <property type="match status" value="1"/>
</dbReference>
<dbReference type="CDD" id="cd17620">
    <property type="entry name" value="REC_OmpR_KdpE-like"/>
    <property type="match status" value="1"/>
</dbReference>
<feature type="domain" description="OmpR/PhoB-type" evidence="11">
    <location>
        <begin position="125"/>
        <end position="234"/>
    </location>
</feature>
<dbReference type="GO" id="GO:0042802">
    <property type="term" value="F:identical protein binding"/>
    <property type="evidence" value="ECO:0007669"/>
    <property type="project" value="UniProtKB-ARBA"/>
</dbReference>
<evidence type="ECO:0000256" key="7">
    <source>
        <dbReference type="ARBA" id="ARBA00023163"/>
    </source>
</evidence>
<organism evidence="12 13">
    <name type="scientific">Microlunatus flavus</name>
    <dbReference type="NCBI Taxonomy" id="1036181"/>
    <lineage>
        <taxon>Bacteria</taxon>
        <taxon>Bacillati</taxon>
        <taxon>Actinomycetota</taxon>
        <taxon>Actinomycetes</taxon>
        <taxon>Propionibacteriales</taxon>
        <taxon>Propionibacteriaceae</taxon>
        <taxon>Microlunatus</taxon>
    </lineage>
</organism>
<evidence type="ECO:0000256" key="1">
    <source>
        <dbReference type="ARBA" id="ARBA00004496"/>
    </source>
</evidence>
<keyword evidence="5" id="KW-0805">Transcription regulation</keyword>
<dbReference type="SUPFAM" id="SSF52172">
    <property type="entry name" value="CheY-like"/>
    <property type="match status" value="1"/>
</dbReference>
<dbReference type="STRING" id="1036181.SAMN05421756_102559"/>
<keyword evidence="3 8" id="KW-0597">Phosphoprotein</keyword>
<dbReference type="Gene3D" id="1.10.10.10">
    <property type="entry name" value="Winged helix-like DNA-binding domain superfamily/Winged helix DNA-binding domain"/>
    <property type="match status" value="1"/>
</dbReference>
<gene>
    <name evidence="12" type="ORF">SAMN05421756_102559</name>
</gene>
<feature type="DNA-binding region" description="OmpR/PhoB-type" evidence="9">
    <location>
        <begin position="125"/>
        <end position="234"/>
    </location>
</feature>
<comment type="subcellular location">
    <subcellularLocation>
        <location evidence="1">Cytoplasm</location>
    </subcellularLocation>
</comment>
<evidence type="ECO:0000256" key="9">
    <source>
        <dbReference type="PROSITE-ProRule" id="PRU01091"/>
    </source>
</evidence>